<comment type="catalytic activity">
    <reaction evidence="8">
        <text>protochlorophyllide a + NADP(+) = 3,8-divinyl protochlorophyllide a + NADPH + H(+)</text>
        <dbReference type="Rhea" id="RHEA:48884"/>
        <dbReference type="ChEBI" id="CHEBI:15378"/>
        <dbReference type="ChEBI" id="CHEBI:57783"/>
        <dbReference type="ChEBI" id="CHEBI:58349"/>
        <dbReference type="ChEBI" id="CHEBI:58632"/>
        <dbReference type="ChEBI" id="CHEBI:83350"/>
        <dbReference type="EC" id="1.3.1.75"/>
    </reaction>
</comment>
<feature type="domain" description="NAD(P)-binding" evidence="9">
    <location>
        <begin position="24"/>
        <end position="207"/>
    </location>
</feature>
<name>A0ABT1YWG0_9RHOB</name>
<dbReference type="InterPro" id="IPR016040">
    <property type="entry name" value="NAD(P)-bd_dom"/>
</dbReference>
<dbReference type="Pfam" id="PF13460">
    <property type="entry name" value="NAD_binding_10"/>
    <property type="match status" value="1"/>
</dbReference>
<accession>A0ABT1YWG0</accession>
<keyword evidence="5" id="KW-0149">Chlorophyll biosynthesis</keyword>
<evidence type="ECO:0000313" key="10">
    <source>
        <dbReference type="EMBL" id="MCR8825207.1"/>
    </source>
</evidence>
<comment type="caution">
    <text evidence="10">The sequence shown here is derived from an EMBL/GenBank/DDBJ whole genome shotgun (WGS) entry which is preliminary data.</text>
</comment>
<keyword evidence="3" id="KW-0809">Transit peptide</keyword>
<evidence type="ECO:0000313" key="11">
    <source>
        <dbReference type="Proteomes" id="UP001165396"/>
    </source>
</evidence>
<dbReference type="EMBL" id="JANKJG010000001">
    <property type="protein sequence ID" value="MCR8825207.1"/>
    <property type="molecule type" value="Genomic_DNA"/>
</dbReference>
<dbReference type="SUPFAM" id="SSF51735">
    <property type="entry name" value="NAD(P)-binding Rossmann-fold domains"/>
    <property type="match status" value="1"/>
</dbReference>
<dbReference type="PANTHER" id="PTHR47378:SF1">
    <property type="entry name" value="DIVINYL CHLOROPHYLLIDE A 8-VINYL-REDUCTASE, CHLOROPLASTIC"/>
    <property type="match status" value="1"/>
</dbReference>
<dbReference type="InterPro" id="IPR036291">
    <property type="entry name" value="NAD(P)-bd_dom_sf"/>
</dbReference>
<gene>
    <name evidence="10" type="ORF">NTA49_01520</name>
</gene>
<sequence length="330" mass="35519">MGSLTGALRNAVVLTSTKRVLVFGATGTAGQGVVRALFHAGHVVTCAVRREQPDLFDGSVCQVSIDLSSLPDHFKDQQFDVVVSCLASRTGTPRDAWAIDHQAHLEILKLAQLMGATQFILLSAICVQKPRLQFQYAKLAFEAALIASGMTYSIIRPTAFFKSLSGQIDRVRQGKAFLVFGDGTLTACKPISDDDLGRFIAGCIGDPARHNQILPIGGPGPAITPLDQGNALARLLGKPPKFRHVPLALLDGISCVLRAGGLVSARLRDKADLERIGRYYAAESMLVLDPQTGRYDADATPSFGSDTLFDYYAQVIAGDRHVQRGDHSVF</sequence>
<dbReference type="Gene3D" id="3.40.50.720">
    <property type="entry name" value="NAD(P)-binding Rossmann-like Domain"/>
    <property type="match status" value="1"/>
</dbReference>
<reference evidence="10" key="1">
    <citation type="submission" date="2022-07" db="EMBL/GenBank/DDBJ databases">
        <title>Pseudosulfitobacter sp. strain AP-MA-4, whole genome sequence.</title>
        <authorList>
            <person name="Jiang Y."/>
        </authorList>
    </citation>
    <scope>NUCLEOTIDE SEQUENCE</scope>
    <source>
        <strain evidence="10">AP-MA-4</strain>
    </source>
</reference>
<organism evidence="10 11">
    <name type="scientific">Pseudosulfitobacter koreensis</name>
    <dbReference type="NCBI Taxonomy" id="2968472"/>
    <lineage>
        <taxon>Bacteria</taxon>
        <taxon>Pseudomonadati</taxon>
        <taxon>Pseudomonadota</taxon>
        <taxon>Alphaproteobacteria</taxon>
        <taxon>Rhodobacterales</taxon>
        <taxon>Roseobacteraceae</taxon>
        <taxon>Pseudosulfitobacter</taxon>
    </lineage>
</organism>
<proteinExistence type="predicted"/>
<comment type="pathway">
    <text evidence="1">Porphyrin-containing compound metabolism; chlorophyll biosynthesis.</text>
</comment>
<keyword evidence="2" id="KW-0521">NADP</keyword>
<evidence type="ECO:0000256" key="3">
    <source>
        <dbReference type="ARBA" id="ARBA00022946"/>
    </source>
</evidence>
<keyword evidence="4" id="KW-0560">Oxidoreductase</keyword>
<evidence type="ECO:0000256" key="4">
    <source>
        <dbReference type="ARBA" id="ARBA00023002"/>
    </source>
</evidence>
<dbReference type="Proteomes" id="UP001165396">
    <property type="component" value="Unassembled WGS sequence"/>
</dbReference>
<evidence type="ECO:0000256" key="7">
    <source>
        <dbReference type="ARBA" id="ARBA00024089"/>
    </source>
</evidence>
<keyword evidence="11" id="KW-1185">Reference proteome</keyword>
<dbReference type="RefSeq" id="WP_258292881.1">
    <property type="nucleotide sequence ID" value="NZ_JANKJG010000001.1"/>
</dbReference>
<evidence type="ECO:0000256" key="5">
    <source>
        <dbReference type="ARBA" id="ARBA00023171"/>
    </source>
</evidence>
<evidence type="ECO:0000256" key="6">
    <source>
        <dbReference type="ARBA" id="ARBA00024059"/>
    </source>
</evidence>
<protein>
    <recommendedName>
        <fullName evidence="7">Divinyl chlorophyllide a 8-vinyl-reductase, chloroplastic</fullName>
        <ecNumber evidence="6">1.3.1.75</ecNumber>
    </recommendedName>
</protein>
<dbReference type="CDD" id="cd05243">
    <property type="entry name" value="SDR_a5"/>
    <property type="match status" value="1"/>
</dbReference>
<dbReference type="InterPro" id="IPR044201">
    <property type="entry name" value="DVR-like"/>
</dbReference>
<evidence type="ECO:0000256" key="8">
    <source>
        <dbReference type="ARBA" id="ARBA00049498"/>
    </source>
</evidence>
<dbReference type="EC" id="1.3.1.75" evidence="6"/>
<evidence type="ECO:0000259" key="9">
    <source>
        <dbReference type="Pfam" id="PF13460"/>
    </source>
</evidence>
<evidence type="ECO:0000256" key="2">
    <source>
        <dbReference type="ARBA" id="ARBA00022857"/>
    </source>
</evidence>
<dbReference type="PANTHER" id="PTHR47378">
    <property type="entry name" value="DIVINYL CHLOROPHYLLIDE A 8-VINYL-REDUCTASE, CHLOROPLASTIC"/>
    <property type="match status" value="1"/>
</dbReference>
<evidence type="ECO:0000256" key="1">
    <source>
        <dbReference type="ARBA" id="ARBA00005173"/>
    </source>
</evidence>